<dbReference type="Gene3D" id="1.10.10.60">
    <property type="entry name" value="Homeodomain-like"/>
    <property type="match status" value="1"/>
</dbReference>
<feature type="compositionally biased region" description="Low complexity" evidence="1">
    <location>
        <begin position="144"/>
        <end position="164"/>
    </location>
</feature>
<feature type="non-terminal residue" evidence="3">
    <location>
        <position position="282"/>
    </location>
</feature>
<dbReference type="InterPro" id="IPR007889">
    <property type="entry name" value="HTH_Psq"/>
</dbReference>
<protein>
    <recommendedName>
        <fullName evidence="2">HTH psq-type domain-containing protein</fullName>
    </recommendedName>
</protein>
<feature type="domain" description="HTH psq-type" evidence="2">
    <location>
        <begin position="28"/>
        <end position="64"/>
    </location>
</feature>
<dbReference type="AlphaFoldDB" id="A0A8K0CPG7"/>
<gene>
    <name evidence="3" type="ORF">ILUMI_15964</name>
</gene>
<comment type="caution">
    <text evidence="3">The sequence shown here is derived from an EMBL/GenBank/DDBJ whole genome shotgun (WGS) entry which is preliminary data.</text>
</comment>
<sequence length="282" mass="31467">SAITEARKKTEMPKKNERSTNKASWSIETMEAGLKAVTLGKSIRRSAARFDIPFSTLEDRVKAGKCYGPSLERKCVFSEDEKRKLKNMSWKAAKGFERSGIWPLNPETFGEKDFLSSGNLGLTIIANEEPAIHISVASDEEDAATSSLAPPSASNTTSANLSSPIPATPYDKNPLTKKRKTAKQRSEILTATLIKGRLEEAERHRSLKLSNTLKTSREPYKRKQIKKALFDNASSNRENHDVCDNDFFFCSGETNITKEVCSLCNEFGRDNELWFRCVLCSG</sequence>
<proteinExistence type="predicted"/>
<feature type="region of interest" description="Disordered" evidence="1">
    <location>
        <begin position="1"/>
        <end position="24"/>
    </location>
</feature>
<dbReference type="GO" id="GO:0003677">
    <property type="term" value="F:DNA binding"/>
    <property type="evidence" value="ECO:0007669"/>
    <property type="project" value="InterPro"/>
</dbReference>
<accession>A0A8K0CPG7</accession>
<feature type="region of interest" description="Disordered" evidence="1">
    <location>
        <begin position="143"/>
        <end position="184"/>
    </location>
</feature>
<dbReference type="Proteomes" id="UP000801492">
    <property type="component" value="Unassembled WGS sequence"/>
</dbReference>
<evidence type="ECO:0000313" key="4">
    <source>
        <dbReference type="Proteomes" id="UP000801492"/>
    </source>
</evidence>
<dbReference type="EMBL" id="VTPC01056506">
    <property type="protein sequence ID" value="KAF2890209.1"/>
    <property type="molecule type" value="Genomic_DNA"/>
</dbReference>
<evidence type="ECO:0000313" key="3">
    <source>
        <dbReference type="EMBL" id="KAF2890209.1"/>
    </source>
</evidence>
<reference evidence="3" key="1">
    <citation type="submission" date="2019-08" db="EMBL/GenBank/DDBJ databases">
        <title>The genome of the North American firefly Photinus pyralis.</title>
        <authorList>
            <consortium name="Photinus pyralis genome working group"/>
            <person name="Fallon T.R."/>
            <person name="Sander Lower S.E."/>
            <person name="Weng J.-K."/>
        </authorList>
    </citation>
    <scope>NUCLEOTIDE SEQUENCE</scope>
    <source>
        <strain evidence="3">TRF0915ILg1</strain>
        <tissue evidence="3">Whole body</tissue>
    </source>
</reference>
<evidence type="ECO:0000256" key="1">
    <source>
        <dbReference type="SAM" id="MobiDB-lite"/>
    </source>
</evidence>
<name>A0A8K0CPG7_IGNLU</name>
<dbReference type="Pfam" id="PF05225">
    <property type="entry name" value="HTH_psq"/>
    <property type="match status" value="1"/>
</dbReference>
<organism evidence="3 4">
    <name type="scientific">Ignelater luminosus</name>
    <name type="common">Cucubano</name>
    <name type="synonym">Pyrophorus luminosus</name>
    <dbReference type="NCBI Taxonomy" id="2038154"/>
    <lineage>
        <taxon>Eukaryota</taxon>
        <taxon>Metazoa</taxon>
        <taxon>Ecdysozoa</taxon>
        <taxon>Arthropoda</taxon>
        <taxon>Hexapoda</taxon>
        <taxon>Insecta</taxon>
        <taxon>Pterygota</taxon>
        <taxon>Neoptera</taxon>
        <taxon>Endopterygota</taxon>
        <taxon>Coleoptera</taxon>
        <taxon>Polyphaga</taxon>
        <taxon>Elateriformia</taxon>
        <taxon>Elateroidea</taxon>
        <taxon>Elateridae</taxon>
        <taxon>Agrypninae</taxon>
        <taxon>Pyrophorini</taxon>
        <taxon>Ignelater</taxon>
    </lineage>
</organism>
<feature type="compositionally biased region" description="Basic and acidic residues" evidence="1">
    <location>
        <begin position="1"/>
        <end position="20"/>
    </location>
</feature>
<evidence type="ECO:0000259" key="2">
    <source>
        <dbReference type="Pfam" id="PF05225"/>
    </source>
</evidence>
<dbReference type="OrthoDB" id="6777974at2759"/>
<keyword evidence="4" id="KW-1185">Reference proteome</keyword>